<sequence length="297" mass="33017">MASSHPRPRQTSPSTHHRDHHHLPTGTDYLDSPPRISSPVPLSAGTRIFGHMPPLPPPSRSVIAYLEPGRPRSLSGVALRAFCLGAAFSAGLLLTVLVLACTPSPAWRVPFFLLALSAFHFLEFWVTARRNTPVATTDSFLLTANWPAYAVAHAAAFAECAFVSVFFPTRRWGGVGSLCLGLGLVLVVLGQTVRSAAMLHAGASFNHQIQYNKADSHVLVTSGVYGWMRHPSYFGFFYWGLGTQLVLGNVVCFFAYAVVLWYFFSRRIRVEEVKLVEFFKDDYVQYRKRVGTWIPFV</sequence>
<dbReference type="EC" id="2.1.1.100" evidence="3 10"/>
<keyword evidence="4 10" id="KW-0489">Methyltransferase</keyword>
<dbReference type="EMBL" id="JAAHCF010001052">
    <property type="protein sequence ID" value="KAK8141300.1"/>
    <property type="molecule type" value="Genomic_DNA"/>
</dbReference>
<dbReference type="PANTHER" id="PTHR12714:SF9">
    <property type="entry name" value="PROTEIN-S-ISOPRENYLCYSTEINE O-METHYLTRANSFERASE"/>
    <property type="match status" value="1"/>
</dbReference>
<gene>
    <name evidence="12" type="ORF">G3M48_000319</name>
</gene>
<evidence type="ECO:0000313" key="13">
    <source>
        <dbReference type="Proteomes" id="UP001397290"/>
    </source>
</evidence>
<feature type="transmembrane region" description="Helical" evidence="10">
    <location>
        <begin position="77"/>
        <end position="100"/>
    </location>
</feature>
<evidence type="ECO:0000256" key="3">
    <source>
        <dbReference type="ARBA" id="ARBA00012151"/>
    </source>
</evidence>
<evidence type="ECO:0000256" key="6">
    <source>
        <dbReference type="ARBA" id="ARBA00022691"/>
    </source>
</evidence>
<keyword evidence="7 10" id="KW-0812">Transmembrane</keyword>
<evidence type="ECO:0000256" key="4">
    <source>
        <dbReference type="ARBA" id="ARBA00022603"/>
    </source>
</evidence>
<comment type="similarity">
    <text evidence="2 10">Belongs to the class VI-like SAM-binding methyltransferase superfamily. Isoprenylcysteine carboxyl methyltransferase family.</text>
</comment>
<feature type="transmembrane region" description="Helical" evidence="10">
    <location>
        <begin position="107"/>
        <end position="126"/>
    </location>
</feature>
<keyword evidence="6 10" id="KW-0949">S-adenosyl-L-methionine</keyword>
<dbReference type="InterPro" id="IPR025770">
    <property type="entry name" value="PPMT_MeTrfase"/>
</dbReference>
<protein>
    <recommendedName>
        <fullName evidence="3 10">Protein-S-isoprenylcysteine O-methyltransferase</fullName>
        <ecNumber evidence="3 10">2.1.1.100</ecNumber>
    </recommendedName>
</protein>
<feature type="transmembrane region" description="Helical" evidence="10">
    <location>
        <begin position="146"/>
        <end position="167"/>
    </location>
</feature>
<dbReference type="GO" id="GO:0004671">
    <property type="term" value="F:protein C-terminal S-isoprenylcysteine carboxyl O-methyltransferase activity"/>
    <property type="evidence" value="ECO:0007669"/>
    <property type="project" value="UniProtKB-EC"/>
</dbReference>
<comment type="subcellular location">
    <subcellularLocation>
        <location evidence="10">Endoplasmic reticulum membrane</location>
        <topology evidence="10">Multi-pass membrane protein</topology>
    </subcellularLocation>
    <subcellularLocation>
        <location evidence="1">Membrane</location>
        <topology evidence="1">Multi-pass membrane protein</topology>
    </subcellularLocation>
</comment>
<feature type="transmembrane region" description="Helical" evidence="10">
    <location>
        <begin position="174"/>
        <end position="193"/>
    </location>
</feature>
<evidence type="ECO:0000313" key="12">
    <source>
        <dbReference type="EMBL" id="KAK8141300.1"/>
    </source>
</evidence>
<evidence type="ECO:0000256" key="11">
    <source>
        <dbReference type="SAM" id="MobiDB-lite"/>
    </source>
</evidence>
<comment type="caution">
    <text evidence="12">The sequence shown here is derived from an EMBL/GenBank/DDBJ whole genome shotgun (WGS) entry which is preliminary data.</text>
</comment>
<keyword evidence="8 10" id="KW-1133">Transmembrane helix</keyword>
<dbReference type="Pfam" id="PF04140">
    <property type="entry name" value="ICMT"/>
    <property type="match status" value="1"/>
</dbReference>
<proteinExistence type="inferred from homology"/>
<dbReference type="PANTHER" id="PTHR12714">
    <property type="entry name" value="PROTEIN-S ISOPRENYLCYSTEINE O-METHYLTRANSFERASE"/>
    <property type="match status" value="1"/>
</dbReference>
<keyword evidence="10" id="KW-0256">Endoplasmic reticulum</keyword>
<evidence type="ECO:0000256" key="7">
    <source>
        <dbReference type="ARBA" id="ARBA00022692"/>
    </source>
</evidence>
<dbReference type="AlphaFoldDB" id="A0AAW0RGU4"/>
<evidence type="ECO:0000256" key="9">
    <source>
        <dbReference type="ARBA" id="ARBA00023136"/>
    </source>
</evidence>
<dbReference type="Proteomes" id="UP001397290">
    <property type="component" value="Unassembled WGS sequence"/>
</dbReference>
<comment type="catalytic activity">
    <reaction evidence="10">
        <text>[protein]-C-terminal S-[(2E,6E)-farnesyl]-L-cysteine + S-adenosyl-L-methionine = [protein]-C-terminal S-[(2E,6E)-farnesyl]-L-cysteine methyl ester + S-adenosyl-L-homocysteine</text>
        <dbReference type="Rhea" id="RHEA:21672"/>
        <dbReference type="Rhea" id="RHEA-COMP:12125"/>
        <dbReference type="Rhea" id="RHEA-COMP:12126"/>
        <dbReference type="ChEBI" id="CHEBI:57856"/>
        <dbReference type="ChEBI" id="CHEBI:59789"/>
        <dbReference type="ChEBI" id="CHEBI:90510"/>
        <dbReference type="ChEBI" id="CHEBI:90511"/>
        <dbReference type="EC" id="2.1.1.100"/>
    </reaction>
</comment>
<dbReference type="PROSITE" id="PS51564">
    <property type="entry name" value="SAM_ICMT"/>
    <property type="match status" value="1"/>
</dbReference>
<keyword evidence="13" id="KW-1185">Reference proteome</keyword>
<dbReference type="GO" id="GO:0032259">
    <property type="term" value="P:methylation"/>
    <property type="evidence" value="ECO:0007669"/>
    <property type="project" value="UniProtKB-KW"/>
</dbReference>
<accession>A0AAW0RGU4</accession>
<reference evidence="12 13" key="1">
    <citation type="submission" date="2020-02" db="EMBL/GenBank/DDBJ databases">
        <title>Comparative genomics of the hypocrealean fungal genus Beauvera.</title>
        <authorList>
            <person name="Showalter D.N."/>
            <person name="Bushley K.E."/>
            <person name="Rehner S.A."/>
        </authorList>
    </citation>
    <scope>NUCLEOTIDE SEQUENCE [LARGE SCALE GENOMIC DNA]</scope>
    <source>
        <strain evidence="12 13">ARSEF4384</strain>
    </source>
</reference>
<feature type="transmembrane region" description="Helical" evidence="10">
    <location>
        <begin position="236"/>
        <end position="264"/>
    </location>
</feature>
<evidence type="ECO:0000256" key="2">
    <source>
        <dbReference type="ARBA" id="ARBA00009140"/>
    </source>
</evidence>
<evidence type="ECO:0000256" key="1">
    <source>
        <dbReference type="ARBA" id="ARBA00004141"/>
    </source>
</evidence>
<feature type="compositionally biased region" description="Polar residues" evidence="11">
    <location>
        <begin position="1"/>
        <end position="14"/>
    </location>
</feature>
<evidence type="ECO:0000256" key="5">
    <source>
        <dbReference type="ARBA" id="ARBA00022679"/>
    </source>
</evidence>
<name>A0AAW0RGU4_9HYPO</name>
<keyword evidence="9 10" id="KW-0472">Membrane</keyword>
<dbReference type="InterPro" id="IPR007269">
    <property type="entry name" value="ICMT_MeTrfase"/>
</dbReference>
<organism evidence="12 13">
    <name type="scientific">Beauveria asiatica</name>
    <dbReference type="NCBI Taxonomy" id="1069075"/>
    <lineage>
        <taxon>Eukaryota</taxon>
        <taxon>Fungi</taxon>
        <taxon>Dikarya</taxon>
        <taxon>Ascomycota</taxon>
        <taxon>Pezizomycotina</taxon>
        <taxon>Sordariomycetes</taxon>
        <taxon>Hypocreomycetidae</taxon>
        <taxon>Hypocreales</taxon>
        <taxon>Cordycipitaceae</taxon>
        <taxon>Beauveria</taxon>
    </lineage>
</organism>
<keyword evidence="5" id="KW-0808">Transferase</keyword>
<evidence type="ECO:0000256" key="10">
    <source>
        <dbReference type="RuleBase" id="RU362022"/>
    </source>
</evidence>
<dbReference type="GO" id="GO:0005789">
    <property type="term" value="C:endoplasmic reticulum membrane"/>
    <property type="evidence" value="ECO:0007669"/>
    <property type="project" value="UniProtKB-SubCell"/>
</dbReference>
<dbReference type="Gene3D" id="1.20.120.1630">
    <property type="match status" value="1"/>
</dbReference>
<evidence type="ECO:0000256" key="8">
    <source>
        <dbReference type="ARBA" id="ARBA00022989"/>
    </source>
</evidence>
<feature type="region of interest" description="Disordered" evidence="11">
    <location>
        <begin position="1"/>
        <end position="34"/>
    </location>
</feature>